<dbReference type="InterPro" id="IPR006343">
    <property type="entry name" value="DnaB/C_C"/>
</dbReference>
<proteinExistence type="inferred from homology"/>
<reference evidence="4" key="1">
    <citation type="submission" date="2020-08" db="EMBL/GenBank/DDBJ databases">
        <title>Genome public.</title>
        <authorList>
            <person name="Liu C."/>
            <person name="Sun Q."/>
        </authorList>
    </citation>
    <scope>NUCLEOTIDE SEQUENCE</scope>
    <source>
        <strain evidence="4">NSJ-53</strain>
    </source>
</reference>
<dbReference type="RefSeq" id="WP_249317535.1">
    <property type="nucleotide sequence ID" value="NZ_JACRSR010000012.1"/>
</dbReference>
<accession>A0A926D6Q3</accession>
<dbReference type="NCBIfam" id="TIGR01446">
    <property type="entry name" value="DnaD_dom"/>
    <property type="match status" value="1"/>
</dbReference>
<dbReference type="Gene3D" id="1.10.10.630">
    <property type="entry name" value="DnaD domain-like"/>
    <property type="match status" value="1"/>
</dbReference>
<keyword evidence="5" id="KW-1185">Reference proteome</keyword>
<feature type="compositionally biased region" description="Pro residues" evidence="2">
    <location>
        <begin position="257"/>
        <end position="272"/>
    </location>
</feature>
<dbReference type="PANTHER" id="PTHR37293">
    <property type="entry name" value="PHAGE REPLICATION PROTEIN-RELATED"/>
    <property type="match status" value="1"/>
</dbReference>
<evidence type="ECO:0000256" key="1">
    <source>
        <dbReference type="ARBA" id="ARBA00093462"/>
    </source>
</evidence>
<sequence>MGEQRQAINYMLEINRFYDFLETHELSAPAIALWHGLIYTANKARWAVEFAASMAILEARTGLEQRAIKKAREELQRAGLISYEAGNGTRATTYRVCYLQLEGTKDALNREDEAQDATPNSAESDTELQPNCGQIVPPYKSDADLQQICNESVADLYPHNKLNETKQEDIYILRVREAVACIEKELRQTANGIAMESIEAFLREGVDIELIKWAISEAAKRDKRSWGYVERILQNKLSSGVRTLEDMGESVRDGPMPKGPPRGYPYKPLPVP</sequence>
<dbReference type="AlphaFoldDB" id="A0A926D6Q3"/>
<evidence type="ECO:0000256" key="2">
    <source>
        <dbReference type="SAM" id="MobiDB-lite"/>
    </source>
</evidence>
<evidence type="ECO:0000259" key="3">
    <source>
        <dbReference type="Pfam" id="PF07261"/>
    </source>
</evidence>
<protein>
    <submittedName>
        <fullName evidence="4">DnaD domain protein</fullName>
    </submittedName>
</protein>
<comment type="similarity">
    <text evidence="1">Belongs to the DnaB/DnaD family.</text>
</comment>
<organism evidence="4 5">
    <name type="scientific">Gehongia tenuis</name>
    <dbReference type="NCBI Taxonomy" id="2763655"/>
    <lineage>
        <taxon>Bacteria</taxon>
        <taxon>Bacillati</taxon>
        <taxon>Bacillota</taxon>
        <taxon>Clostridia</taxon>
        <taxon>Christensenellales</taxon>
        <taxon>Christensenellaceae</taxon>
        <taxon>Gehongia</taxon>
    </lineage>
</organism>
<dbReference type="Proteomes" id="UP000623172">
    <property type="component" value="Unassembled WGS sequence"/>
</dbReference>
<feature type="domain" description="DnaB/C C-terminal" evidence="3">
    <location>
        <begin position="182"/>
        <end position="247"/>
    </location>
</feature>
<name>A0A926D6Q3_9FIRM</name>
<dbReference type="EMBL" id="JACRSR010000012">
    <property type="protein sequence ID" value="MBC8532408.1"/>
    <property type="molecule type" value="Genomic_DNA"/>
</dbReference>
<feature type="region of interest" description="Disordered" evidence="2">
    <location>
        <begin position="111"/>
        <end position="133"/>
    </location>
</feature>
<gene>
    <name evidence="4" type="ORF">H8696_11230</name>
</gene>
<dbReference type="SUPFAM" id="SSF158499">
    <property type="entry name" value="DnaD domain-like"/>
    <property type="match status" value="1"/>
</dbReference>
<evidence type="ECO:0000313" key="5">
    <source>
        <dbReference type="Proteomes" id="UP000623172"/>
    </source>
</evidence>
<dbReference type="InterPro" id="IPR053162">
    <property type="entry name" value="DnaD"/>
</dbReference>
<evidence type="ECO:0000313" key="4">
    <source>
        <dbReference type="EMBL" id="MBC8532408.1"/>
    </source>
</evidence>
<feature type="compositionally biased region" description="Polar residues" evidence="2">
    <location>
        <begin position="117"/>
        <end position="132"/>
    </location>
</feature>
<feature type="region of interest" description="Disordered" evidence="2">
    <location>
        <begin position="245"/>
        <end position="272"/>
    </location>
</feature>
<dbReference type="Pfam" id="PF07261">
    <property type="entry name" value="DnaB_2"/>
    <property type="match status" value="1"/>
</dbReference>
<comment type="caution">
    <text evidence="4">The sequence shown here is derived from an EMBL/GenBank/DDBJ whole genome shotgun (WGS) entry which is preliminary data.</text>
</comment>
<dbReference type="InterPro" id="IPR034829">
    <property type="entry name" value="DnaD-like_sf"/>
</dbReference>
<dbReference type="PANTHER" id="PTHR37293:SF5">
    <property type="entry name" value="DNA REPLICATION PROTEIN"/>
    <property type="match status" value="1"/>
</dbReference>